<protein>
    <submittedName>
        <fullName evidence="2">TIGR02569 family protein</fullName>
    </submittedName>
</protein>
<feature type="region of interest" description="Disordered" evidence="1">
    <location>
        <begin position="300"/>
        <end position="339"/>
    </location>
</feature>
<evidence type="ECO:0000313" key="3">
    <source>
        <dbReference type="Proteomes" id="UP000285278"/>
    </source>
</evidence>
<reference evidence="2 3" key="1">
    <citation type="submission" date="2018-09" db="EMBL/GenBank/DDBJ databases">
        <title>Optimization and identification of Corynebacterium falsenii FN1-14 from fish paste.</title>
        <authorList>
            <person name="Daroonpunt R."/>
            <person name="Tanasupawat S."/>
        </authorList>
    </citation>
    <scope>NUCLEOTIDE SEQUENCE [LARGE SCALE GENOMIC DNA]</scope>
    <source>
        <strain evidence="2 3">FN1-14</strain>
    </source>
</reference>
<dbReference type="OrthoDB" id="4427130at2"/>
<proteinExistence type="predicted"/>
<name>A0A418QA68_9CORY</name>
<sequence>MSVRSSRPTGFLTDAPPAHILAGFQVPGAKAVQLGEEWSHGWRCDRAVISRADEPGRAAWIASIMSKMRPAGVSVSRPIYSSDGRFSVSGWRARTFISGHPAPRFDEMAAAALRLNEALRGERRPDFLRPPALSGRWTEADIYAAADAAAFDDDPTRWVSPALDPESVPREDVGRALAKAAEMVELRQPIDDADQLVHADMAGCTMFDGTADPIVTDFVPAWHPTGWTVALLIVDTMAWGNAPDAMLDRWSHIPDADQLALRAVLYRLFLHAMLPNSNPRAWQGLARVADVVAARIEAAGAGDESVGEADDAAEAGAGGDSADAGDGADDSGGSGTERG</sequence>
<organism evidence="2 3">
    <name type="scientific">Corynebacterium falsenii</name>
    <dbReference type="NCBI Taxonomy" id="108486"/>
    <lineage>
        <taxon>Bacteria</taxon>
        <taxon>Bacillati</taxon>
        <taxon>Actinomycetota</taxon>
        <taxon>Actinomycetes</taxon>
        <taxon>Mycobacteriales</taxon>
        <taxon>Corynebacteriaceae</taxon>
        <taxon>Corynebacterium</taxon>
    </lineage>
</organism>
<evidence type="ECO:0000256" key="1">
    <source>
        <dbReference type="SAM" id="MobiDB-lite"/>
    </source>
</evidence>
<gene>
    <name evidence="2" type="ORF">D3M95_00505</name>
</gene>
<comment type="caution">
    <text evidence="2">The sequence shown here is derived from an EMBL/GenBank/DDBJ whole genome shotgun (WGS) entry which is preliminary data.</text>
</comment>
<evidence type="ECO:0000313" key="2">
    <source>
        <dbReference type="EMBL" id="RIX36725.1"/>
    </source>
</evidence>
<keyword evidence="3" id="KW-1185">Reference proteome</keyword>
<dbReference type="NCBIfam" id="TIGR02569">
    <property type="entry name" value="TIGR02569_actnb"/>
    <property type="match status" value="1"/>
</dbReference>
<dbReference type="EMBL" id="QXJK01000001">
    <property type="protein sequence ID" value="RIX36725.1"/>
    <property type="molecule type" value="Genomic_DNA"/>
</dbReference>
<accession>A0A418QA68</accession>
<dbReference type="AlphaFoldDB" id="A0A418QA68"/>
<dbReference type="RefSeq" id="WP_119664082.1">
    <property type="nucleotide sequence ID" value="NZ_CP083647.1"/>
</dbReference>
<dbReference type="STRING" id="1451189.CFAL_08825"/>
<dbReference type="Proteomes" id="UP000285278">
    <property type="component" value="Unassembled WGS sequence"/>
</dbReference>
<feature type="compositionally biased region" description="Gly residues" evidence="1">
    <location>
        <begin position="330"/>
        <end position="339"/>
    </location>
</feature>
<dbReference type="InterPro" id="IPR013402">
    <property type="entry name" value="CHP02569"/>
</dbReference>